<dbReference type="AlphaFoldDB" id="A0A5U3ETB1"/>
<dbReference type="Proteomes" id="UP000839575">
    <property type="component" value="Unassembled WGS sequence"/>
</dbReference>
<sequence>MPNCIPLDPKLPANFDITPNDKRSKSQLDAWWDHPYGLTQPDGKIMVRCLNGGSWDRSSFLGVADTYDEACELAEKKQAEWVKKRAEPTFLYSTEPPFVLIRQPQRPDHQPVVVGEFATMEEMNMFSLTQEKNEAVEVVPTLNHNHMNLPQLAWYSNALEMSISKLGNEASALSELREFVIKRIREVQNG</sequence>
<dbReference type="EMBL" id="AAGLPX010000026">
    <property type="protein sequence ID" value="EBP3999881.1"/>
    <property type="molecule type" value="Genomic_DNA"/>
</dbReference>
<keyword evidence="1" id="KW-0238">DNA-binding</keyword>
<proteinExistence type="predicted"/>
<accession>A0A5U3ETB1</accession>
<organism evidence="1">
    <name type="scientific">Salmonella enterica I</name>
    <dbReference type="NCBI Taxonomy" id="59201"/>
    <lineage>
        <taxon>Bacteria</taxon>
        <taxon>Pseudomonadati</taxon>
        <taxon>Pseudomonadota</taxon>
        <taxon>Gammaproteobacteria</taxon>
        <taxon>Enterobacterales</taxon>
        <taxon>Enterobacteriaceae</taxon>
        <taxon>Salmonella</taxon>
    </lineage>
</organism>
<gene>
    <name evidence="1" type="ORF">S301_14640</name>
</gene>
<protein>
    <submittedName>
        <fullName evidence="1">DNA-binding protein</fullName>
    </submittedName>
</protein>
<evidence type="ECO:0000313" key="1">
    <source>
        <dbReference type="EMBL" id="EBP3999881.1"/>
    </source>
</evidence>
<dbReference type="GO" id="GO:0003677">
    <property type="term" value="F:DNA binding"/>
    <property type="evidence" value="ECO:0007669"/>
    <property type="project" value="UniProtKB-KW"/>
</dbReference>
<reference evidence="1" key="1">
    <citation type="submission" date="2018-07" db="EMBL/GenBank/DDBJ databases">
        <authorList>
            <consortium name="GenomeTrakr network: Whole genome sequencing for foodborne pathogen traceback"/>
        </authorList>
    </citation>
    <scope>NUCLEOTIDE SEQUENCE [LARGE SCALE GENOMIC DNA]</scope>
    <source>
        <strain evidence="1">CFSAN002851</strain>
    </source>
</reference>
<comment type="caution">
    <text evidence="1">The sequence shown here is derived from an EMBL/GenBank/DDBJ whole genome shotgun (WGS) entry which is preliminary data.</text>
</comment>
<name>A0A5U3ETB1_SALET</name>